<feature type="signal peptide" evidence="1">
    <location>
        <begin position="1"/>
        <end position="24"/>
    </location>
</feature>
<reference evidence="2 3" key="1">
    <citation type="submission" date="2024-03" db="EMBL/GenBank/DDBJ databases">
        <title>Natural products discovery in diverse microorganisms through a two-stage MS feature dereplication strategy.</title>
        <authorList>
            <person name="Zhang R."/>
        </authorList>
    </citation>
    <scope>NUCLEOTIDE SEQUENCE [LARGE SCALE GENOMIC DNA]</scope>
    <source>
        <strain evidence="2 3">18930</strain>
    </source>
</reference>
<feature type="chain" id="PRO_5045781635" evidence="1">
    <location>
        <begin position="25"/>
        <end position="403"/>
    </location>
</feature>
<dbReference type="InterPro" id="IPR051200">
    <property type="entry name" value="Host-pathogen_enzymatic-act"/>
</dbReference>
<dbReference type="RefSeq" id="WP_338893239.1">
    <property type="nucleotide sequence ID" value="NZ_CP147846.1"/>
</dbReference>
<organism evidence="2 3">
    <name type="scientific">Rhodococcus sovatensis</name>
    <dbReference type="NCBI Taxonomy" id="1805840"/>
    <lineage>
        <taxon>Bacteria</taxon>
        <taxon>Bacillati</taxon>
        <taxon>Actinomycetota</taxon>
        <taxon>Actinomycetes</taxon>
        <taxon>Mycobacteriales</taxon>
        <taxon>Nocardiaceae</taxon>
        <taxon>Rhodococcus</taxon>
    </lineage>
</organism>
<dbReference type="InterPro" id="IPR011044">
    <property type="entry name" value="Quino_amine_DH_bsu"/>
</dbReference>
<sequence length="403" mass="42110">MKTTHSYRTLGAVVALGTSVALLAACASDTTTESAAPESNSAATPRIATSYDGGVLILDAKTLETVEDVTGIEGFTRVNPAGDGRHVFISGSGAFTALDTGTWTEDSKFYTSTPALTDIAFDATTPGHVVRHDGKTVLFDDGTGLVQTFESAALLDGSTPEVETYTTPEAHHGVAVELSDGSLVTTVGNEDERTGIVVLDADRNEIARNEDCPGVHGEAVAANETVVVGCEDGVLLYRDGAITKVQSPDPYGRIGNQAGDEDSPVLLGDYKVDPDAELERPTRVSLIDTATNQLSLVELGTSYTFRSLGRGPDGEAIVLGTDGALHVIDVDTKAVTRTIPVVDAWEEPAKWQEPRPALFVQNGTAYVSDPAENAVHAVDLATGTISATGQLDHTPNELTGVTG</sequence>
<dbReference type="Gene3D" id="2.130.10.10">
    <property type="entry name" value="YVTN repeat-like/Quinoprotein amine dehydrogenase"/>
    <property type="match status" value="2"/>
</dbReference>
<gene>
    <name evidence="2" type="primary">aztD</name>
    <name evidence="2" type="ORF">WDS16_03970</name>
</gene>
<accession>A0ABZ2PR74</accession>
<protein>
    <submittedName>
        <fullName evidence="2">Zinc metallochaperone AztD</fullName>
    </submittedName>
</protein>
<dbReference type="InterPro" id="IPR047697">
    <property type="entry name" value="AztD-like"/>
</dbReference>
<dbReference type="Proteomes" id="UP001432000">
    <property type="component" value="Chromosome"/>
</dbReference>
<dbReference type="PANTHER" id="PTHR47197:SF3">
    <property type="entry name" value="DIHYDRO-HEME D1 DEHYDROGENASE"/>
    <property type="match status" value="1"/>
</dbReference>
<dbReference type="NCBIfam" id="NF038015">
    <property type="entry name" value="AztD"/>
    <property type="match status" value="1"/>
</dbReference>
<evidence type="ECO:0000313" key="3">
    <source>
        <dbReference type="Proteomes" id="UP001432000"/>
    </source>
</evidence>
<evidence type="ECO:0000313" key="2">
    <source>
        <dbReference type="EMBL" id="WXG71539.1"/>
    </source>
</evidence>
<dbReference type="EMBL" id="CP147846">
    <property type="protein sequence ID" value="WXG71539.1"/>
    <property type="molecule type" value="Genomic_DNA"/>
</dbReference>
<dbReference type="InterPro" id="IPR015943">
    <property type="entry name" value="WD40/YVTN_repeat-like_dom_sf"/>
</dbReference>
<dbReference type="PROSITE" id="PS51257">
    <property type="entry name" value="PROKAR_LIPOPROTEIN"/>
    <property type="match status" value="1"/>
</dbReference>
<evidence type="ECO:0000256" key="1">
    <source>
        <dbReference type="SAM" id="SignalP"/>
    </source>
</evidence>
<keyword evidence="1" id="KW-0732">Signal</keyword>
<dbReference type="PANTHER" id="PTHR47197">
    <property type="entry name" value="PROTEIN NIRF"/>
    <property type="match status" value="1"/>
</dbReference>
<proteinExistence type="predicted"/>
<name>A0ABZ2PR74_9NOCA</name>
<dbReference type="SUPFAM" id="SSF50969">
    <property type="entry name" value="YVTN repeat-like/Quinoprotein amine dehydrogenase"/>
    <property type="match status" value="1"/>
</dbReference>
<keyword evidence="3" id="KW-1185">Reference proteome</keyword>